<organism evidence="1 2">
    <name type="scientific">Candidatus Magnetoglobus multicellularis str. Araruama</name>
    <dbReference type="NCBI Taxonomy" id="890399"/>
    <lineage>
        <taxon>Bacteria</taxon>
        <taxon>Pseudomonadati</taxon>
        <taxon>Thermodesulfobacteriota</taxon>
        <taxon>Desulfobacteria</taxon>
        <taxon>Desulfobacterales</taxon>
        <taxon>Desulfobacteraceae</taxon>
        <taxon>Candidatus Magnetoglobus</taxon>
    </lineage>
</organism>
<accession>A0A1V1P371</accession>
<dbReference type="Proteomes" id="UP000189670">
    <property type="component" value="Unassembled WGS sequence"/>
</dbReference>
<reference evidence="2" key="1">
    <citation type="submission" date="2012-11" db="EMBL/GenBank/DDBJ databases">
        <authorList>
            <person name="Lucero-Rivera Y.E."/>
            <person name="Tovar-Ramirez D."/>
        </authorList>
    </citation>
    <scope>NUCLEOTIDE SEQUENCE [LARGE SCALE GENOMIC DNA]</scope>
    <source>
        <strain evidence="2">Araruama</strain>
    </source>
</reference>
<proteinExistence type="predicted"/>
<sequence length="72" mass="9032">MRLAHCKYLEVQNMETYKNDYTKNEDHTLWELHEIRNKLHQQRKFRSIEKINQDAALKYSSWQKEKKRKMYS</sequence>
<evidence type="ECO:0000313" key="2">
    <source>
        <dbReference type="Proteomes" id="UP000189670"/>
    </source>
</evidence>
<dbReference type="EMBL" id="ATBP01000693">
    <property type="protein sequence ID" value="ETR69254.1"/>
    <property type="molecule type" value="Genomic_DNA"/>
</dbReference>
<gene>
    <name evidence="1" type="ORF">OMM_09767</name>
</gene>
<protein>
    <submittedName>
        <fullName evidence="1">Uncharacterized protein</fullName>
    </submittedName>
</protein>
<evidence type="ECO:0000313" key="1">
    <source>
        <dbReference type="EMBL" id="ETR69254.1"/>
    </source>
</evidence>
<dbReference type="AlphaFoldDB" id="A0A1V1P371"/>
<comment type="caution">
    <text evidence="1">The sequence shown here is derived from an EMBL/GenBank/DDBJ whole genome shotgun (WGS) entry which is preliminary data.</text>
</comment>
<name>A0A1V1P371_9BACT</name>